<keyword evidence="3" id="KW-1185">Reference proteome</keyword>
<reference evidence="2 3" key="1">
    <citation type="submission" date="2020-04" db="EMBL/GenBank/DDBJ databases">
        <title>Flammeovirga sp. SR4, a novel species isolated from seawater.</title>
        <authorList>
            <person name="Wang X."/>
        </authorList>
    </citation>
    <scope>NUCLEOTIDE SEQUENCE [LARGE SCALE GENOMIC DNA]</scope>
    <source>
        <strain evidence="2 3">ATCC 23126</strain>
    </source>
</reference>
<evidence type="ECO:0000313" key="2">
    <source>
        <dbReference type="EMBL" id="NME70345.1"/>
    </source>
</evidence>
<proteinExistence type="predicted"/>
<name>A0A7X9XB47_9BACT</name>
<organism evidence="2 3">
    <name type="scientific">Flammeovirga aprica JL-4</name>
    <dbReference type="NCBI Taxonomy" id="694437"/>
    <lineage>
        <taxon>Bacteria</taxon>
        <taxon>Pseudomonadati</taxon>
        <taxon>Bacteroidota</taxon>
        <taxon>Cytophagia</taxon>
        <taxon>Cytophagales</taxon>
        <taxon>Flammeovirgaceae</taxon>
        <taxon>Flammeovirga</taxon>
    </lineage>
</organism>
<evidence type="ECO:0000313" key="3">
    <source>
        <dbReference type="Proteomes" id="UP000576082"/>
    </source>
</evidence>
<feature type="signal peptide" evidence="1">
    <location>
        <begin position="1"/>
        <end position="18"/>
    </location>
</feature>
<dbReference type="SUPFAM" id="SSF141571">
    <property type="entry name" value="Pentapeptide repeat-like"/>
    <property type="match status" value="1"/>
</dbReference>
<accession>A0A7X9XB47</accession>
<dbReference type="RefSeq" id="WP_169658584.1">
    <property type="nucleotide sequence ID" value="NZ_JABANE010000061.1"/>
</dbReference>
<evidence type="ECO:0000256" key="1">
    <source>
        <dbReference type="SAM" id="SignalP"/>
    </source>
</evidence>
<keyword evidence="1" id="KW-0732">Signal</keyword>
<gene>
    <name evidence="2" type="ORF">HHU12_20380</name>
</gene>
<dbReference type="InterPro" id="IPR011889">
    <property type="entry name" value="Liste_lipo_26"/>
</dbReference>
<protein>
    <submittedName>
        <fullName evidence="2">DUF285 domain-containing protein</fullName>
    </submittedName>
</protein>
<dbReference type="NCBIfam" id="TIGR02167">
    <property type="entry name" value="Liste_lipo_26"/>
    <property type="match status" value="2"/>
</dbReference>
<dbReference type="Pfam" id="PF03382">
    <property type="entry name" value="DUF285"/>
    <property type="match status" value="1"/>
</dbReference>
<dbReference type="AlphaFoldDB" id="A0A7X9XB47"/>
<sequence length="406" mass="46372">MKNIIYLFLLLSSNTVFAQECESDFIIVVDQELSPITFRVNTNSSFYIDWSNDGHWVEVTTNGMETIEHHFTGSIDTIRIRGELNHFNAPQSIIDVAQWGHTNFTSFQNAFYHCTNLIAFSAKDTPDLSSVSIMWAAFARATHFNGDLSKWNMSSVTDMGWMFSGASSFNGDLSKWDVSSVTDMPMMFEEALSFNGDISNWDVSSVEYMSWMFYGAVTFNSDISLWDVSSVVDMSGMFHRAKSFKGDLSKWDVTSVYALRSFLLDTNYPSDKYDDLLNSWSQLDLVKYLEIDISATYCKGEAGRQKIVSEHGWEIYDHGKSCPNSIDFVQYNVNNANNQKTKIEISGRVNWKLYDFNGQLIEFGSLNLKPGEELKWWELQKKYHTASILRLHDSSGKISVIKFSKV</sequence>
<dbReference type="InterPro" id="IPR005046">
    <property type="entry name" value="DUF285"/>
</dbReference>
<comment type="caution">
    <text evidence="2">The sequence shown here is derived from an EMBL/GenBank/DDBJ whole genome shotgun (WGS) entry which is preliminary data.</text>
</comment>
<dbReference type="EMBL" id="JABANE010000061">
    <property type="protein sequence ID" value="NME70345.1"/>
    <property type="molecule type" value="Genomic_DNA"/>
</dbReference>
<feature type="chain" id="PRO_5030821915" evidence="1">
    <location>
        <begin position="19"/>
        <end position="406"/>
    </location>
</feature>
<dbReference type="Proteomes" id="UP000576082">
    <property type="component" value="Unassembled WGS sequence"/>
</dbReference>